<proteinExistence type="predicted"/>
<comment type="caution">
    <text evidence="1">The sequence shown here is derived from an EMBL/GenBank/DDBJ whole genome shotgun (WGS) entry which is preliminary data.</text>
</comment>
<sequence>MADQARWLLIVEKAYRGSVETQFADALYCVPELHRQSGGCDLVLRGPAAGYALATDFTPELRIGGRTLASLPDPGASVTRLMAAGVTVMVEEDGLTALGRTARDRLLPGVRVIEGGALASRWPAYEQVWFL</sequence>
<organism evidence="1 2">
    <name type="scientific">Streptomyces coffeae</name>
    <dbReference type="NCBI Taxonomy" id="621382"/>
    <lineage>
        <taxon>Bacteria</taxon>
        <taxon>Bacillati</taxon>
        <taxon>Actinomycetota</taxon>
        <taxon>Actinomycetes</taxon>
        <taxon>Kitasatosporales</taxon>
        <taxon>Streptomycetaceae</taxon>
        <taxon>Streptomyces</taxon>
    </lineage>
</organism>
<dbReference type="EMBL" id="JAERRF010000014">
    <property type="protein sequence ID" value="MBL1099690.1"/>
    <property type="molecule type" value="Genomic_DNA"/>
</dbReference>
<evidence type="ECO:0000313" key="1">
    <source>
        <dbReference type="EMBL" id="MBL1099690.1"/>
    </source>
</evidence>
<name>A0ABS1NIA1_9ACTN</name>
<evidence type="ECO:0000313" key="2">
    <source>
        <dbReference type="Proteomes" id="UP000634229"/>
    </source>
</evidence>
<protein>
    <submittedName>
        <fullName evidence="1">Uncharacterized protein</fullName>
    </submittedName>
</protein>
<gene>
    <name evidence="1" type="ORF">JK363_24080</name>
</gene>
<dbReference type="RefSeq" id="WP_201877180.1">
    <property type="nucleotide sequence ID" value="NZ_JAERRF010000014.1"/>
</dbReference>
<accession>A0ABS1NIA1</accession>
<reference evidence="1 2" key="1">
    <citation type="submission" date="2021-01" db="EMBL/GenBank/DDBJ databases">
        <title>WGS of actinomycetes isolated from Thailand.</title>
        <authorList>
            <person name="Thawai C."/>
        </authorList>
    </citation>
    <scope>NUCLEOTIDE SEQUENCE [LARGE SCALE GENOMIC DNA]</scope>
    <source>
        <strain evidence="1 2">CA1R205</strain>
    </source>
</reference>
<keyword evidence="2" id="KW-1185">Reference proteome</keyword>
<dbReference type="Proteomes" id="UP000634229">
    <property type="component" value="Unassembled WGS sequence"/>
</dbReference>